<evidence type="ECO:0000256" key="2">
    <source>
        <dbReference type="ARBA" id="ARBA00012695"/>
    </source>
</evidence>
<dbReference type="InterPro" id="IPR015659">
    <property type="entry name" value="Proline_oxidase"/>
</dbReference>
<dbReference type="GO" id="GO:0010133">
    <property type="term" value="P:L-proline catabolic process to L-glutamate"/>
    <property type="evidence" value="ECO:0007669"/>
    <property type="project" value="InterPro"/>
</dbReference>
<feature type="binding site" evidence="9">
    <location>
        <position position="271"/>
    </location>
    <ligand>
        <name>substrate</name>
    </ligand>
</feature>
<keyword evidence="5 10" id="KW-0274">FAD</keyword>
<dbReference type="Proteomes" id="UP000053750">
    <property type="component" value="Unassembled WGS sequence"/>
</dbReference>
<evidence type="ECO:0000313" key="13">
    <source>
        <dbReference type="Proteomes" id="UP000053750"/>
    </source>
</evidence>
<evidence type="ECO:0000256" key="3">
    <source>
        <dbReference type="ARBA" id="ARBA00022630"/>
    </source>
</evidence>
<evidence type="ECO:0000256" key="5">
    <source>
        <dbReference type="ARBA" id="ARBA00022827"/>
    </source>
</evidence>
<evidence type="ECO:0000256" key="1">
    <source>
        <dbReference type="ARBA" id="ARBA00004739"/>
    </source>
</evidence>
<feature type="binding site" evidence="9">
    <location>
        <position position="270"/>
    </location>
    <ligand>
        <name>substrate</name>
    </ligand>
</feature>
<dbReference type="InterPro" id="IPR029041">
    <property type="entry name" value="FAD-linked_oxidoreductase-like"/>
</dbReference>
<protein>
    <recommendedName>
        <fullName evidence="2">proline dehydrogenase</fullName>
        <ecNumber evidence="2">1.5.5.2</ecNumber>
    </recommendedName>
</protein>
<keyword evidence="6" id="KW-0560">Oxidoreductase</keyword>
<evidence type="ECO:0000259" key="11">
    <source>
        <dbReference type="Pfam" id="PF01619"/>
    </source>
</evidence>
<evidence type="ECO:0000256" key="7">
    <source>
        <dbReference type="ARBA" id="ARBA00023062"/>
    </source>
</evidence>
<feature type="binding site" evidence="10">
    <location>
        <begin position="169"/>
        <end position="171"/>
    </location>
    <ligand>
        <name>FAD</name>
        <dbReference type="ChEBI" id="CHEBI:57692"/>
    </ligand>
</feature>
<comment type="catalytic activity">
    <reaction evidence="8">
        <text>L-proline + a quinone = (S)-1-pyrroline-5-carboxylate + a quinol + H(+)</text>
        <dbReference type="Rhea" id="RHEA:23784"/>
        <dbReference type="ChEBI" id="CHEBI:15378"/>
        <dbReference type="ChEBI" id="CHEBI:17388"/>
        <dbReference type="ChEBI" id="CHEBI:24646"/>
        <dbReference type="ChEBI" id="CHEBI:60039"/>
        <dbReference type="ChEBI" id="CHEBI:132124"/>
        <dbReference type="EC" id="1.5.5.2"/>
    </reaction>
</comment>
<dbReference type="InterPro" id="IPR008219">
    <property type="entry name" value="PRODH_bac_arc"/>
</dbReference>
<dbReference type="PANTHER" id="PTHR13914">
    <property type="entry name" value="PROLINE OXIDASE"/>
    <property type="match status" value="1"/>
</dbReference>
<dbReference type="GO" id="GO:0004657">
    <property type="term" value="F:proline dehydrogenase activity"/>
    <property type="evidence" value="ECO:0007669"/>
    <property type="project" value="UniProtKB-EC"/>
</dbReference>
<feature type="binding site" evidence="10">
    <location>
        <position position="183"/>
    </location>
    <ligand>
        <name>FAD</name>
        <dbReference type="ChEBI" id="CHEBI:57692"/>
    </ligand>
</feature>
<dbReference type="AlphaFoldDB" id="A0A9W5RZL5"/>
<dbReference type="SUPFAM" id="SSF51730">
    <property type="entry name" value="FAD-linked oxidoreductase"/>
    <property type="match status" value="1"/>
</dbReference>
<keyword evidence="3" id="KW-0285">Flavoprotein</keyword>
<keyword evidence="7" id="KW-0642">Proline metabolism</keyword>
<evidence type="ECO:0000256" key="8">
    <source>
        <dbReference type="ARBA" id="ARBA00048779"/>
    </source>
</evidence>
<feature type="domain" description="Proline dehydrogenase" evidence="11">
    <location>
        <begin position="27"/>
        <end position="282"/>
    </location>
</feature>
<name>A0A9W5RZL5_9BACL</name>
<sequence length="293" mass="33025">LPNRLAKRYGLRLGAGRFVAGVTIREAIETVRELNRQGKLATLDYLGEFVGSAEEAAHTAGMCLSTLSAIAASDVRANLSLKLTSLGLDVEEALCLAHMRDILREAERHGLFVRIDMEDFSHCERTIRIYKTLRREFAHVGIAIQAYLYRSLEDVRDLETLGANLRLVKGAYKESAEVAFPRKADVDAQFLELIRMHLSSGCYTAVATHDPRIVDAAMAFIAETSIPGDRYEFQMLFGIGEELQQRLTEAGCKVRVYVPFGADWFGYFMRRLAERPANVWFVVKNLFRRRDAA</sequence>
<accession>A0A9W5RZL5</accession>
<keyword evidence="13" id="KW-1185">Reference proteome</keyword>
<comment type="caution">
    <text evidence="12">The sequence shown here is derived from an EMBL/GenBank/DDBJ whole genome shotgun (WGS) entry which is preliminary data.</text>
</comment>
<evidence type="ECO:0000256" key="6">
    <source>
        <dbReference type="ARBA" id="ARBA00023002"/>
    </source>
</evidence>
<feature type="binding site" evidence="10">
    <location>
        <begin position="208"/>
        <end position="209"/>
    </location>
    <ligand>
        <name>FAD</name>
        <dbReference type="ChEBI" id="CHEBI:57692"/>
    </ligand>
</feature>
<feature type="binding site" evidence="10">
    <location>
        <position position="145"/>
    </location>
    <ligand>
        <name>FAD</name>
        <dbReference type="ChEBI" id="CHEBI:57692"/>
    </ligand>
</feature>
<dbReference type="PANTHER" id="PTHR13914:SF0">
    <property type="entry name" value="PROLINE DEHYDROGENASE 1, MITOCHONDRIAL"/>
    <property type="match status" value="1"/>
</dbReference>
<proteinExistence type="predicted"/>
<dbReference type="Gene3D" id="3.20.20.220">
    <property type="match status" value="1"/>
</dbReference>
<dbReference type="InterPro" id="IPR002872">
    <property type="entry name" value="Proline_DH_dom"/>
</dbReference>
<dbReference type="EC" id="1.5.5.2" evidence="2"/>
<evidence type="ECO:0000256" key="4">
    <source>
        <dbReference type="ARBA" id="ARBA00022741"/>
    </source>
</evidence>
<dbReference type="PIRSF" id="PIRSF000196">
    <property type="entry name" value="Pro_dehydrog"/>
    <property type="match status" value="1"/>
</dbReference>
<feature type="non-terminal residue" evidence="12">
    <location>
        <position position="1"/>
    </location>
</feature>
<feature type="binding site" evidence="9">
    <location>
        <position position="82"/>
    </location>
    <ligand>
        <name>substrate</name>
    </ligand>
</feature>
<feature type="binding site" evidence="10">
    <location>
        <position position="117"/>
    </location>
    <ligand>
        <name>FAD</name>
        <dbReference type="ChEBI" id="CHEBI:57692"/>
    </ligand>
</feature>
<evidence type="ECO:0000256" key="10">
    <source>
        <dbReference type="PIRSR" id="PIRSR000196-2"/>
    </source>
</evidence>
<gene>
    <name evidence="12" type="ORF">BG53_07105</name>
</gene>
<reference evidence="12 13" key="1">
    <citation type="submission" date="2014-02" db="EMBL/GenBank/DDBJ databases">
        <title>Genome sequence of Paenibacillus darwinianus reveals adaptive mechanisms for survival in Antarctic soils.</title>
        <authorList>
            <person name="Dsouza M."/>
            <person name="Taylor M.W."/>
            <person name="Turner S.J."/>
            <person name="Aislabie J."/>
        </authorList>
    </citation>
    <scope>NUCLEOTIDE SEQUENCE [LARGE SCALE GENOMIC DNA]</scope>
    <source>
        <strain evidence="12 13">CE1</strain>
    </source>
</reference>
<evidence type="ECO:0000313" key="12">
    <source>
        <dbReference type="EMBL" id="EXX86121.1"/>
    </source>
</evidence>
<dbReference type="Pfam" id="PF01619">
    <property type="entry name" value="Pro_dh"/>
    <property type="match status" value="1"/>
</dbReference>
<comment type="cofactor">
    <cofactor evidence="10">
        <name>FAD</name>
        <dbReference type="ChEBI" id="CHEBI:57692"/>
    </cofactor>
    <text evidence="10">Binds 1 FAD per subunit.</text>
</comment>
<evidence type="ECO:0000256" key="9">
    <source>
        <dbReference type="PIRSR" id="PIRSR000196-1"/>
    </source>
</evidence>
<comment type="pathway">
    <text evidence="1">Amino-acid degradation; L-proline degradation into L-glutamate; L-glutamate from L-proline: step 1/2.</text>
</comment>
<keyword evidence="4 10" id="KW-0547">Nucleotide-binding</keyword>
<organism evidence="12 13">
    <name type="scientific">Paenibacillus darwinianus</name>
    <dbReference type="NCBI Taxonomy" id="1380763"/>
    <lineage>
        <taxon>Bacteria</taxon>
        <taxon>Bacillati</taxon>
        <taxon>Bacillota</taxon>
        <taxon>Bacilli</taxon>
        <taxon>Bacillales</taxon>
        <taxon>Paenibacillaceae</taxon>
        <taxon>Paenibacillus</taxon>
    </lineage>
</organism>
<dbReference type="GO" id="GO:0000166">
    <property type="term" value="F:nucleotide binding"/>
    <property type="evidence" value="ECO:0007669"/>
    <property type="project" value="UniProtKB-KW"/>
</dbReference>
<dbReference type="EMBL" id="JFHU01000200">
    <property type="protein sequence ID" value="EXX86121.1"/>
    <property type="molecule type" value="Genomic_DNA"/>
</dbReference>